<gene>
    <name evidence="2" type="ORF">RFULGI_LOCUS9742</name>
</gene>
<evidence type="ECO:0000313" key="3">
    <source>
        <dbReference type="Proteomes" id="UP000789396"/>
    </source>
</evidence>
<comment type="caution">
    <text evidence="2">The sequence shown here is derived from an EMBL/GenBank/DDBJ whole genome shotgun (WGS) entry which is preliminary data.</text>
</comment>
<dbReference type="AlphaFoldDB" id="A0A9N9HF39"/>
<dbReference type="Proteomes" id="UP000789396">
    <property type="component" value="Unassembled WGS sequence"/>
</dbReference>
<dbReference type="SUPFAM" id="SSF47095">
    <property type="entry name" value="HMG-box"/>
    <property type="match status" value="1"/>
</dbReference>
<dbReference type="Gene3D" id="1.10.30.10">
    <property type="entry name" value="High mobility group box domain"/>
    <property type="match status" value="1"/>
</dbReference>
<dbReference type="OrthoDB" id="6247875at2759"/>
<sequence>MYSLDQTPRQKPLFIHESEKLTDCPFVKVPFPPSISARELIFHKKDGEVPVRAPNAFLIYRRMYVKQLQAQDYAFKMTDVSSMASLSWKSEPNWVKDEYLRIAGEAKNLLTTIRQKSLTFSRRKSRLQNGFNNIAYTQTALSTSQNKQISLEKTLSHDAQTSTVQTIVHSMSMDDYPTQSVTFDESLNDFDTWFADITFWNNTPTPDSHPIYDNDSLLFTDKGPGEGIGLPFTNIHTLPSVNTTFSEMPPITLLGRSDNNDG</sequence>
<keyword evidence="3" id="KW-1185">Reference proteome</keyword>
<evidence type="ECO:0000313" key="2">
    <source>
        <dbReference type="EMBL" id="CAG8684148.1"/>
    </source>
</evidence>
<organism evidence="2 3">
    <name type="scientific">Racocetra fulgida</name>
    <dbReference type="NCBI Taxonomy" id="60492"/>
    <lineage>
        <taxon>Eukaryota</taxon>
        <taxon>Fungi</taxon>
        <taxon>Fungi incertae sedis</taxon>
        <taxon>Mucoromycota</taxon>
        <taxon>Glomeromycotina</taxon>
        <taxon>Glomeromycetes</taxon>
        <taxon>Diversisporales</taxon>
        <taxon>Gigasporaceae</taxon>
        <taxon>Racocetra</taxon>
    </lineage>
</organism>
<dbReference type="EMBL" id="CAJVPZ010018041">
    <property type="protein sequence ID" value="CAG8684148.1"/>
    <property type="molecule type" value="Genomic_DNA"/>
</dbReference>
<dbReference type="Pfam" id="PF00505">
    <property type="entry name" value="HMG_box"/>
    <property type="match status" value="1"/>
</dbReference>
<accession>A0A9N9HF39</accession>
<dbReference type="InterPro" id="IPR009071">
    <property type="entry name" value="HMG_box_dom"/>
</dbReference>
<dbReference type="InterPro" id="IPR036910">
    <property type="entry name" value="HMG_box_dom_sf"/>
</dbReference>
<evidence type="ECO:0000259" key="1">
    <source>
        <dbReference type="Pfam" id="PF00505"/>
    </source>
</evidence>
<reference evidence="2" key="1">
    <citation type="submission" date="2021-06" db="EMBL/GenBank/DDBJ databases">
        <authorList>
            <person name="Kallberg Y."/>
            <person name="Tangrot J."/>
            <person name="Rosling A."/>
        </authorList>
    </citation>
    <scope>NUCLEOTIDE SEQUENCE</scope>
    <source>
        <strain evidence="2">IN212</strain>
    </source>
</reference>
<name>A0A9N9HF39_9GLOM</name>
<protein>
    <submittedName>
        <fullName evidence="2">7762_t:CDS:1</fullName>
    </submittedName>
</protein>
<feature type="domain" description="HMG box" evidence="1">
    <location>
        <begin position="50"/>
        <end position="107"/>
    </location>
</feature>
<proteinExistence type="predicted"/>